<dbReference type="SUPFAM" id="SSF53448">
    <property type="entry name" value="Nucleotide-diphospho-sugar transferases"/>
    <property type="match status" value="1"/>
</dbReference>
<evidence type="ECO:0000256" key="1">
    <source>
        <dbReference type="ARBA" id="ARBA00007677"/>
    </source>
</evidence>
<dbReference type="GO" id="GO:0016020">
    <property type="term" value="C:membrane"/>
    <property type="evidence" value="ECO:0007669"/>
    <property type="project" value="InterPro"/>
</dbReference>
<evidence type="ECO:0000256" key="2">
    <source>
        <dbReference type="ARBA" id="ARBA00022679"/>
    </source>
</evidence>
<dbReference type="InterPro" id="IPR029044">
    <property type="entry name" value="Nucleotide-diphossugar_trans"/>
</dbReference>
<keyword evidence="6" id="KW-1185">Reference proteome</keyword>
<dbReference type="InterPro" id="IPR002685">
    <property type="entry name" value="Glyco_trans_15"/>
</dbReference>
<dbReference type="Pfam" id="PF01793">
    <property type="entry name" value="Glyco_transf_15"/>
    <property type="match status" value="1"/>
</dbReference>
<evidence type="ECO:0000256" key="3">
    <source>
        <dbReference type="PIRSR" id="PIRSR018153-1"/>
    </source>
</evidence>
<dbReference type="Proteomes" id="UP001215598">
    <property type="component" value="Unassembled WGS sequence"/>
</dbReference>
<dbReference type="GO" id="GO:0000026">
    <property type="term" value="F:alpha-1,2-mannosyltransferase activity"/>
    <property type="evidence" value="ECO:0007669"/>
    <property type="project" value="TreeGrafter"/>
</dbReference>
<dbReference type="GO" id="GO:0006487">
    <property type="term" value="P:protein N-linked glycosylation"/>
    <property type="evidence" value="ECO:0007669"/>
    <property type="project" value="TreeGrafter"/>
</dbReference>
<evidence type="ECO:0000313" key="5">
    <source>
        <dbReference type="EMBL" id="KAJ7759640.1"/>
    </source>
</evidence>
<keyword evidence="4" id="KW-0732">Signal</keyword>
<dbReference type="GO" id="GO:0000032">
    <property type="term" value="P:cell wall mannoprotein biosynthetic process"/>
    <property type="evidence" value="ECO:0007669"/>
    <property type="project" value="TreeGrafter"/>
</dbReference>
<feature type="active site" description="Nucleophile" evidence="3">
    <location>
        <position position="270"/>
    </location>
</feature>
<organism evidence="5 6">
    <name type="scientific">Mycena metata</name>
    <dbReference type="NCBI Taxonomy" id="1033252"/>
    <lineage>
        <taxon>Eukaryota</taxon>
        <taxon>Fungi</taxon>
        <taxon>Dikarya</taxon>
        <taxon>Basidiomycota</taxon>
        <taxon>Agaricomycotina</taxon>
        <taxon>Agaricomycetes</taxon>
        <taxon>Agaricomycetidae</taxon>
        <taxon>Agaricales</taxon>
        <taxon>Marasmiineae</taxon>
        <taxon>Mycenaceae</taxon>
        <taxon>Mycena</taxon>
    </lineage>
</organism>
<dbReference type="PANTHER" id="PTHR31121">
    <property type="entry name" value="ALPHA-1,2 MANNOSYLTRANSFERASE KTR1"/>
    <property type="match status" value="1"/>
</dbReference>
<evidence type="ECO:0000313" key="6">
    <source>
        <dbReference type="Proteomes" id="UP001215598"/>
    </source>
</evidence>
<sequence>MLRRRHIYLGLFAVLALYYLVSRRRPPPAQNLAHVTPPKIWHEPPYNTPIPEKYYHTQNTTERASAAIVILARNRDRLGMISSVTQFEEKFNKKFGYPYVFFNEEPFSDEFKREISALTTAPVQFGLIPPEHWYQPAWIDEDKASRARSKLKNAPYGDSVPYRNMCRYQSGFFFRSELLKPFKYYWRIEPDVRFFCDIDFDPFLFMQGEDKKYGFTISLPDIKSTLKGFWPAVVEFIQENPALLSPDNALEMLKDRKGYYNMCHFWSNFEIASLDLWRSPAYLKFFEHLDSKGGFYYHRWGDAPVHSIGAALFARKDQIVRPLRLCKCTRFINLRQHFFNEIGYAHMPFEHCPTGPSYERGRCTCDPAKNFDRGGFSCLRKYDELFDLNRTSTSTTVALWNGY</sequence>
<dbReference type="Gene3D" id="3.90.550.10">
    <property type="entry name" value="Spore Coat Polysaccharide Biosynthesis Protein SpsA, Chain A"/>
    <property type="match status" value="1"/>
</dbReference>
<evidence type="ECO:0000256" key="4">
    <source>
        <dbReference type="SAM" id="SignalP"/>
    </source>
</evidence>
<accession>A0AAD7NFA1</accession>
<dbReference type="PIRSF" id="PIRSF018153">
    <property type="entry name" value="Glyco_trans_15"/>
    <property type="match status" value="1"/>
</dbReference>
<comment type="similarity">
    <text evidence="1">Belongs to the glycosyltransferase 15 family.</text>
</comment>
<dbReference type="FunFam" id="3.90.550.10:FF:000051">
    <property type="entry name" value="Alpha-1,2-mannosyltransferase (Ktr4)"/>
    <property type="match status" value="1"/>
</dbReference>
<dbReference type="PANTHER" id="PTHR31121:SF6">
    <property type="entry name" value="ALPHA-1,2 MANNOSYLTRANSFERASE KTR1"/>
    <property type="match status" value="1"/>
</dbReference>
<comment type="caution">
    <text evidence="5">The sequence shown here is derived from an EMBL/GenBank/DDBJ whole genome shotgun (WGS) entry which is preliminary data.</text>
</comment>
<feature type="chain" id="PRO_5041934607" evidence="4">
    <location>
        <begin position="24"/>
        <end position="403"/>
    </location>
</feature>
<reference evidence="5" key="1">
    <citation type="submission" date="2023-03" db="EMBL/GenBank/DDBJ databases">
        <title>Massive genome expansion in bonnet fungi (Mycena s.s.) driven by repeated elements and novel gene families across ecological guilds.</title>
        <authorList>
            <consortium name="Lawrence Berkeley National Laboratory"/>
            <person name="Harder C.B."/>
            <person name="Miyauchi S."/>
            <person name="Viragh M."/>
            <person name="Kuo A."/>
            <person name="Thoen E."/>
            <person name="Andreopoulos B."/>
            <person name="Lu D."/>
            <person name="Skrede I."/>
            <person name="Drula E."/>
            <person name="Henrissat B."/>
            <person name="Morin E."/>
            <person name="Kohler A."/>
            <person name="Barry K."/>
            <person name="LaButti K."/>
            <person name="Morin E."/>
            <person name="Salamov A."/>
            <person name="Lipzen A."/>
            <person name="Mereny Z."/>
            <person name="Hegedus B."/>
            <person name="Baldrian P."/>
            <person name="Stursova M."/>
            <person name="Weitz H."/>
            <person name="Taylor A."/>
            <person name="Grigoriev I.V."/>
            <person name="Nagy L.G."/>
            <person name="Martin F."/>
            <person name="Kauserud H."/>
        </authorList>
    </citation>
    <scope>NUCLEOTIDE SEQUENCE</scope>
    <source>
        <strain evidence="5">CBHHK182m</strain>
    </source>
</reference>
<feature type="signal peptide" evidence="4">
    <location>
        <begin position="1"/>
        <end position="23"/>
    </location>
</feature>
<name>A0AAD7NFA1_9AGAR</name>
<dbReference type="EMBL" id="JARKIB010000039">
    <property type="protein sequence ID" value="KAJ7759640.1"/>
    <property type="molecule type" value="Genomic_DNA"/>
</dbReference>
<gene>
    <name evidence="5" type="ORF">B0H16DRAFT_595801</name>
</gene>
<dbReference type="GO" id="GO:0005794">
    <property type="term" value="C:Golgi apparatus"/>
    <property type="evidence" value="ECO:0007669"/>
    <property type="project" value="TreeGrafter"/>
</dbReference>
<dbReference type="AlphaFoldDB" id="A0AAD7NFA1"/>
<keyword evidence="2" id="KW-0808">Transferase</keyword>
<proteinExistence type="inferred from homology"/>
<protein>
    <submittedName>
        <fullName evidence="5">Glycosyltransferase family 15 protein</fullName>
    </submittedName>
</protein>